<keyword evidence="2" id="KW-1185">Reference proteome</keyword>
<dbReference type="InterPro" id="IPR009922">
    <property type="entry name" value="DUF1457"/>
</dbReference>
<dbReference type="InterPro" id="IPR035965">
    <property type="entry name" value="PAS-like_dom_sf"/>
</dbReference>
<reference evidence="2" key="1">
    <citation type="journal article" date="2019" name="Int. J. Syst. Evol. Microbiol.">
        <title>The Global Catalogue of Microorganisms (GCM) 10K type strain sequencing project: providing services to taxonomists for standard genome sequencing and annotation.</title>
        <authorList>
            <consortium name="The Broad Institute Genomics Platform"/>
            <consortium name="The Broad Institute Genome Sequencing Center for Infectious Disease"/>
            <person name="Wu L."/>
            <person name="Ma J."/>
        </authorList>
    </citation>
    <scope>NUCLEOTIDE SEQUENCE [LARGE SCALE GENOMIC DNA]</scope>
    <source>
        <strain evidence="2">KCTC 42964</strain>
    </source>
</reference>
<evidence type="ECO:0000313" key="2">
    <source>
        <dbReference type="Proteomes" id="UP001595528"/>
    </source>
</evidence>
<dbReference type="Proteomes" id="UP001595528">
    <property type="component" value="Unassembled WGS sequence"/>
</dbReference>
<dbReference type="RefSeq" id="WP_379898402.1">
    <property type="nucleotide sequence ID" value="NZ_JBHRTR010000013.1"/>
</dbReference>
<dbReference type="SUPFAM" id="SSF55785">
    <property type="entry name" value="PYP-like sensor domain (PAS domain)"/>
    <property type="match status" value="1"/>
</dbReference>
<organism evidence="1 2">
    <name type="scientific">Marinibaculum pumilum</name>
    <dbReference type="NCBI Taxonomy" id="1766165"/>
    <lineage>
        <taxon>Bacteria</taxon>
        <taxon>Pseudomonadati</taxon>
        <taxon>Pseudomonadota</taxon>
        <taxon>Alphaproteobacteria</taxon>
        <taxon>Rhodospirillales</taxon>
        <taxon>Rhodospirillaceae</taxon>
        <taxon>Marinibaculum</taxon>
    </lineage>
</organism>
<dbReference type="Pfam" id="PF07310">
    <property type="entry name" value="PAS_5"/>
    <property type="match status" value="1"/>
</dbReference>
<accession>A0ABV7KVX4</accession>
<gene>
    <name evidence="1" type="ORF">ACFOGJ_04225</name>
</gene>
<evidence type="ECO:0000313" key="1">
    <source>
        <dbReference type="EMBL" id="MFC3226421.1"/>
    </source>
</evidence>
<protein>
    <submittedName>
        <fullName evidence="1">PAS domain-containing protein</fullName>
    </submittedName>
</protein>
<name>A0ABV7KVX4_9PROT</name>
<comment type="caution">
    <text evidence="1">The sequence shown here is derived from an EMBL/GenBank/DDBJ whole genome shotgun (WGS) entry which is preliminary data.</text>
</comment>
<proteinExistence type="predicted"/>
<sequence length="169" mass="19323">MPPAVIAGPADLRDCGSVIRAGYDYWRGLSARRGTLPLRTDIRPQEMRSLLSRFILLDLYDRDRIELRFRLVGTRFEELQGLSLTGRFLREVYPAADYEEMADVCRQMVTDPLPRYLESELRRPGREMYRVQRLMLPLAASDGRVAHIAAFIDESPSPAGLWGALPQQD</sequence>
<dbReference type="EMBL" id="JBHRTR010000013">
    <property type="protein sequence ID" value="MFC3226421.1"/>
    <property type="molecule type" value="Genomic_DNA"/>
</dbReference>